<sequence length="54" mass="5849">MTTQTHEFDLDELAAEAAQRDAAARAEYVAAHGPIDHQEAIYGCHGSHGSRSVR</sequence>
<reference evidence="1 2" key="1">
    <citation type="submission" date="2022-10" db="EMBL/GenBank/DDBJ databases">
        <title>The complete genomes of actinobacterial strains from the NBC collection.</title>
        <authorList>
            <person name="Joergensen T.S."/>
            <person name="Alvarez Arevalo M."/>
            <person name="Sterndorff E.B."/>
            <person name="Faurdal D."/>
            <person name="Vuksanovic O."/>
            <person name="Mourched A.-S."/>
            <person name="Charusanti P."/>
            <person name="Shaw S."/>
            <person name="Blin K."/>
            <person name="Weber T."/>
        </authorList>
    </citation>
    <scope>NUCLEOTIDE SEQUENCE [LARGE SCALE GENOMIC DNA]</scope>
    <source>
        <strain evidence="1 2">NBC_00185</strain>
    </source>
</reference>
<dbReference type="Proteomes" id="UP001622496">
    <property type="component" value="Chromosome"/>
</dbReference>
<organism evidence="1 2">
    <name type="scientific">[Kitasatospora] papulosa</name>
    <dbReference type="NCBI Taxonomy" id="1464011"/>
    <lineage>
        <taxon>Bacteria</taxon>
        <taxon>Bacillati</taxon>
        <taxon>Actinomycetota</taxon>
        <taxon>Actinomycetes</taxon>
        <taxon>Kitasatosporales</taxon>
        <taxon>Streptomycetaceae</taxon>
        <taxon>Streptomyces</taxon>
    </lineage>
</organism>
<accession>A0ABZ1KA72</accession>
<name>A0ABZ1KA72_9ACTN</name>
<dbReference type="EMBL" id="CP108135">
    <property type="protein sequence ID" value="WTP69356.1"/>
    <property type="molecule type" value="Genomic_DNA"/>
</dbReference>
<dbReference type="RefSeq" id="WP_352236934.1">
    <property type="nucleotide sequence ID" value="NZ_CP108135.1"/>
</dbReference>
<proteinExistence type="predicted"/>
<keyword evidence="2" id="KW-1185">Reference proteome</keyword>
<protein>
    <submittedName>
        <fullName evidence="1">Uncharacterized protein</fullName>
    </submittedName>
</protein>
<gene>
    <name evidence="1" type="ORF">OG560_29615</name>
</gene>
<evidence type="ECO:0000313" key="2">
    <source>
        <dbReference type="Proteomes" id="UP001622496"/>
    </source>
</evidence>
<evidence type="ECO:0000313" key="1">
    <source>
        <dbReference type="EMBL" id="WTP69356.1"/>
    </source>
</evidence>